<proteinExistence type="predicted"/>
<organism evidence="1 2">
    <name type="scientific">Mariniflexile fucanivorans</name>
    <dbReference type="NCBI Taxonomy" id="264023"/>
    <lineage>
        <taxon>Bacteria</taxon>
        <taxon>Pseudomonadati</taxon>
        <taxon>Bacteroidota</taxon>
        <taxon>Flavobacteriia</taxon>
        <taxon>Flavobacteriales</taxon>
        <taxon>Flavobacteriaceae</taxon>
        <taxon>Mariniflexile</taxon>
    </lineage>
</organism>
<evidence type="ECO:0000313" key="2">
    <source>
        <dbReference type="Proteomes" id="UP000295455"/>
    </source>
</evidence>
<dbReference type="RefSeq" id="WP_132213647.1">
    <property type="nucleotide sequence ID" value="NZ_OX156936.1"/>
</dbReference>
<dbReference type="PROSITE" id="PS51257">
    <property type="entry name" value="PROKAR_LIPOPROTEIN"/>
    <property type="match status" value="1"/>
</dbReference>
<dbReference type="AlphaFoldDB" id="A0A4R1RQC6"/>
<dbReference type="Proteomes" id="UP000295455">
    <property type="component" value="Unassembled WGS sequence"/>
</dbReference>
<keyword evidence="2" id="KW-1185">Reference proteome</keyword>
<sequence>MKKITLLLTLVFIIFSCCKKDNDVTNTCNVSNPVEDLTWLKEQIQELENTSSYESKETYILQTKHDGNSLFILGNCCAACNSVSTVYNCEGEMIGYIGDDTFNFNLIENSTIIWKAENSICF</sequence>
<evidence type="ECO:0000313" key="1">
    <source>
        <dbReference type="EMBL" id="TCL68595.1"/>
    </source>
</evidence>
<reference evidence="1 2" key="1">
    <citation type="submission" date="2019-03" db="EMBL/GenBank/DDBJ databases">
        <title>Genomic Encyclopedia of Type Strains, Phase IV (KMG-IV): sequencing the most valuable type-strain genomes for metagenomic binning, comparative biology and taxonomic classification.</title>
        <authorList>
            <person name="Goeker M."/>
        </authorList>
    </citation>
    <scope>NUCLEOTIDE SEQUENCE [LARGE SCALE GENOMIC DNA]</scope>
    <source>
        <strain evidence="1 2">DSM 18792</strain>
    </source>
</reference>
<protein>
    <submittedName>
        <fullName evidence="1">Uncharacterized protein</fullName>
    </submittedName>
</protein>
<dbReference type="OrthoDB" id="880459at2"/>
<accession>A0A4R1RQC6</accession>
<comment type="caution">
    <text evidence="1">The sequence shown here is derived from an EMBL/GenBank/DDBJ whole genome shotgun (WGS) entry which is preliminary data.</text>
</comment>
<gene>
    <name evidence="1" type="ORF">EV196_1019</name>
</gene>
<dbReference type="EMBL" id="SLUP01000001">
    <property type="protein sequence ID" value="TCL68595.1"/>
    <property type="molecule type" value="Genomic_DNA"/>
</dbReference>
<name>A0A4R1RQC6_9FLAO</name>